<dbReference type="PANTHER" id="PTHR46796:SF10">
    <property type="entry name" value="TRANSCRIPTIONAL ACTIVATOR FEAR"/>
    <property type="match status" value="1"/>
</dbReference>
<dbReference type="RefSeq" id="WP_220509471.1">
    <property type="nucleotide sequence ID" value="NZ_BAAALP010000046.1"/>
</dbReference>
<sequence>MTLDGTALRRVCGEALGAMVTGGLTEVRTRRLGRAVLVSARGRDVTVRRLEPGPDRPPRVVVGLVTRAGAPGELVLSGDGGPRAQRFGGAFGYEALVVPHPEPGMPPPALVRRAVSARRPPGDGLGETGDRLGAMAAPAVGLVRAYLLSRADGGPGGDALGPRLLRHIDDHLTDPGLSPASVAAAHRISLRYLYRVLADVDVTFGAWVRARRLEGAGRDLAAPGAGHVTIAAVAARWGFAGPARFSRVFRDAYGVSPRQWRAGVRPPDGQARPTRSA</sequence>
<dbReference type="InterPro" id="IPR009057">
    <property type="entry name" value="Homeodomain-like_sf"/>
</dbReference>
<dbReference type="PRINTS" id="PR00032">
    <property type="entry name" value="HTHARAC"/>
</dbReference>
<gene>
    <name evidence="5" type="ORF">HNR61_003800</name>
</gene>
<evidence type="ECO:0000256" key="2">
    <source>
        <dbReference type="ARBA" id="ARBA00023125"/>
    </source>
</evidence>
<dbReference type="InterPro" id="IPR018060">
    <property type="entry name" value="HTH_AraC"/>
</dbReference>
<evidence type="ECO:0000313" key="5">
    <source>
        <dbReference type="EMBL" id="MBA8952160.1"/>
    </source>
</evidence>
<dbReference type="Gene3D" id="1.10.10.60">
    <property type="entry name" value="Homeodomain-like"/>
    <property type="match status" value="1"/>
</dbReference>
<dbReference type="InterPro" id="IPR020449">
    <property type="entry name" value="Tscrpt_reg_AraC-type_HTH"/>
</dbReference>
<proteinExistence type="predicted"/>
<dbReference type="Pfam" id="PF12833">
    <property type="entry name" value="HTH_18"/>
    <property type="match status" value="1"/>
</dbReference>
<dbReference type="EMBL" id="JACJIA010000004">
    <property type="protein sequence ID" value="MBA8952160.1"/>
    <property type="molecule type" value="Genomic_DNA"/>
</dbReference>
<organism evidence="5 6">
    <name type="scientific">Actinomadura namibiensis</name>
    <dbReference type="NCBI Taxonomy" id="182080"/>
    <lineage>
        <taxon>Bacteria</taxon>
        <taxon>Bacillati</taxon>
        <taxon>Actinomycetota</taxon>
        <taxon>Actinomycetes</taxon>
        <taxon>Streptosporangiales</taxon>
        <taxon>Thermomonosporaceae</taxon>
        <taxon>Actinomadura</taxon>
    </lineage>
</organism>
<keyword evidence="1" id="KW-0805">Transcription regulation</keyword>
<name>A0A7W3LPZ1_ACTNM</name>
<dbReference type="Proteomes" id="UP000572680">
    <property type="component" value="Unassembled WGS sequence"/>
</dbReference>
<accession>A0A7W3LPZ1</accession>
<evidence type="ECO:0000259" key="4">
    <source>
        <dbReference type="PROSITE" id="PS01124"/>
    </source>
</evidence>
<dbReference type="PROSITE" id="PS01124">
    <property type="entry name" value="HTH_ARAC_FAMILY_2"/>
    <property type="match status" value="1"/>
</dbReference>
<keyword evidence="2 5" id="KW-0238">DNA-binding</keyword>
<dbReference type="SUPFAM" id="SSF46689">
    <property type="entry name" value="Homeodomain-like"/>
    <property type="match status" value="1"/>
</dbReference>
<dbReference type="GO" id="GO:0003700">
    <property type="term" value="F:DNA-binding transcription factor activity"/>
    <property type="evidence" value="ECO:0007669"/>
    <property type="project" value="InterPro"/>
</dbReference>
<comment type="caution">
    <text evidence="5">The sequence shown here is derived from an EMBL/GenBank/DDBJ whole genome shotgun (WGS) entry which is preliminary data.</text>
</comment>
<dbReference type="SMART" id="SM00342">
    <property type="entry name" value="HTH_ARAC"/>
    <property type="match status" value="1"/>
</dbReference>
<dbReference type="InterPro" id="IPR050204">
    <property type="entry name" value="AraC_XylS_family_regulators"/>
</dbReference>
<evidence type="ECO:0000256" key="1">
    <source>
        <dbReference type="ARBA" id="ARBA00023015"/>
    </source>
</evidence>
<dbReference type="GO" id="GO:0043565">
    <property type="term" value="F:sequence-specific DNA binding"/>
    <property type="evidence" value="ECO:0007669"/>
    <property type="project" value="InterPro"/>
</dbReference>
<feature type="domain" description="HTH araC/xylS-type" evidence="4">
    <location>
        <begin position="162"/>
        <end position="263"/>
    </location>
</feature>
<evidence type="ECO:0000313" key="6">
    <source>
        <dbReference type="Proteomes" id="UP000572680"/>
    </source>
</evidence>
<dbReference type="AlphaFoldDB" id="A0A7W3LPZ1"/>
<reference evidence="5 6" key="1">
    <citation type="submission" date="2020-08" db="EMBL/GenBank/DDBJ databases">
        <title>Genomic Encyclopedia of Type Strains, Phase IV (KMG-IV): sequencing the most valuable type-strain genomes for metagenomic binning, comparative biology and taxonomic classification.</title>
        <authorList>
            <person name="Goeker M."/>
        </authorList>
    </citation>
    <scope>NUCLEOTIDE SEQUENCE [LARGE SCALE GENOMIC DNA]</scope>
    <source>
        <strain evidence="5 6">DSM 44197</strain>
    </source>
</reference>
<evidence type="ECO:0000256" key="3">
    <source>
        <dbReference type="ARBA" id="ARBA00023163"/>
    </source>
</evidence>
<keyword evidence="3" id="KW-0804">Transcription</keyword>
<protein>
    <submittedName>
        <fullName evidence="5">AraC-like DNA-binding protein</fullName>
    </submittedName>
</protein>
<dbReference type="PANTHER" id="PTHR46796">
    <property type="entry name" value="HTH-TYPE TRANSCRIPTIONAL ACTIVATOR RHAS-RELATED"/>
    <property type="match status" value="1"/>
</dbReference>
<keyword evidence="6" id="KW-1185">Reference proteome</keyword>